<reference evidence="1" key="1">
    <citation type="journal article" date="2019" name="PLoS Negl. Trop. Dis.">
        <title>Revisiting the worldwide diversity of Leptospira species in the environment.</title>
        <authorList>
            <person name="Vincent A.T."/>
            <person name="Schiettekatte O."/>
            <person name="Bourhy P."/>
            <person name="Veyrier F.J."/>
            <person name="Picardeau M."/>
        </authorList>
    </citation>
    <scope>NUCLEOTIDE SEQUENCE [LARGE SCALE GENOMIC DNA]</scope>
    <source>
        <strain evidence="1">201702454</strain>
    </source>
</reference>
<protein>
    <submittedName>
        <fullName evidence="1">Uncharacterized protein</fullName>
    </submittedName>
</protein>
<proteinExistence type="predicted"/>
<dbReference type="RefSeq" id="WP_135618091.1">
    <property type="nucleotide sequence ID" value="NZ_RQGG01000013.1"/>
</dbReference>
<organism evidence="1 2">
    <name type="scientific">Leptospira kemamanensis</name>
    <dbReference type="NCBI Taxonomy" id="2484942"/>
    <lineage>
        <taxon>Bacteria</taxon>
        <taxon>Pseudomonadati</taxon>
        <taxon>Spirochaetota</taxon>
        <taxon>Spirochaetia</taxon>
        <taxon>Leptospirales</taxon>
        <taxon>Leptospiraceae</taxon>
        <taxon>Leptospira</taxon>
    </lineage>
</organism>
<keyword evidence="2" id="KW-1185">Reference proteome</keyword>
<evidence type="ECO:0000313" key="2">
    <source>
        <dbReference type="Proteomes" id="UP000297609"/>
    </source>
</evidence>
<dbReference type="Proteomes" id="UP000297609">
    <property type="component" value="Unassembled WGS sequence"/>
</dbReference>
<accession>A0A4R9JR66</accession>
<comment type="caution">
    <text evidence="1">The sequence shown here is derived from an EMBL/GenBank/DDBJ whole genome shotgun (WGS) entry which is preliminary data.</text>
</comment>
<evidence type="ECO:0000313" key="1">
    <source>
        <dbReference type="EMBL" id="TGL54984.1"/>
    </source>
</evidence>
<dbReference type="OrthoDB" id="345545at2"/>
<name>A0A4R9JR66_9LEPT</name>
<gene>
    <name evidence="1" type="ORF">EHQ59_05075</name>
</gene>
<dbReference type="AlphaFoldDB" id="A0A4R9JR66"/>
<dbReference type="EMBL" id="RQGG01000013">
    <property type="protein sequence ID" value="TGL54984.1"/>
    <property type="molecule type" value="Genomic_DNA"/>
</dbReference>
<sequence>MTWFFWQKKKKRTNLEPDVICRIEEESKKLGKDQVLFVSFKQNKNGRGDVLVGFQEKSETDHGYVRYESEEVESKLKNGQFQLHDGKLYFYPNVDIEWLPTSKKEIHKIVSNYEFAKEELYLEAIDFFSLLPELNLLFQKEKVLSLFMKGTVCQLELKELDEEKEKRISESLLTYLSSFYPSPVSTPRNHL</sequence>